<evidence type="ECO:0000256" key="1">
    <source>
        <dbReference type="SAM" id="Phobius"/>
    </source>
</evidence>
<organism evidence="2 3">
    <name type="scientific">Gonapodya prolifera (strain JEL478)</name>
    <name type="common">Monoblepharis prolifera</name>
    <dbReference type="NCBI Taxonomy" id="1344416"/>
    <lineage>
        <taxon>Eukaryota</taxon>
        <taxon>Fungi</taxon>
        <taxon>Fungi incertae sedis</taxon>
        <taxon>Chytridiomycota</taxon>
        <taxon>Chytridiomycota incertae sedis</taxon>
        <taxon>Monoblepharidomycetes</taxon>
        <taxon>Monoblepharidales</taxon>
        <taxon>Gonapodyaceae</taxon>
        <taxon>Gonapodya</taxon>
    </lineage>
</organism>
<keyword evidence="1" id="KW-0472">Membrane</keyword>
<dbReference type="Proteomes" id="UP000070544">
    <property type="component" value="Unassembled WGS sequence"/>
</dbReference>
<feature type="transmembrane region" description="Helical" evidence="1">
    <location>
        <begin position="12"/>
        <end position="30"/>
    </location>
</feature>
<keyword evidence="1" id="KW-1133">Transmembrane helix</keyword>
<evidence type="ECO:0000313" key="3">
    <source>
        <dbReference type="Proteomes" id="UP000070544"/>
    </source>
</evidence>
<dbReference type="AlphaFoldDB" id="A0A139AB94"/>
<sequence>MDGFLSSSGGMIALHALFQTLTLALISYVVSQGALSTWSGVVSYDWAFHLALASLVVDVFLLGVQIAGSVVVWYERREYTAIAG</sequence>
<accession>A0A139AB94</accession>
<gene>
    <name evidence="2" type="ORF">M427DRAFT_366295</name>
</gene>
<reference evidence="2 3" key="1">
    <citation type="journal article" date="2015" name="Genome Biol. Evol.">
        <title>Phylogenomic analyses indicate that early fungi evolved digesting cell walls of algal ancestors of land plants.</title>
        <authorList>
            <person name="Chang Y."/>
            <person name="Wang S."/>
            <person name="Sekimoto S."/>
            <person name="Aerts A.L."/>
            <person name="Choi C."/>
            <person name="Clum A."/>
            <person name="LaButti K.M."/>
            <person name="Lindquist E.A."/>
            <person name="Yee Ngan C."/>
            <person name="Ohm R.A."/>
            <person name="Salamov A.A."/>
            <person name="Grigoriev I.V."/>
            <person name="Spatafora J.W."/>
            <person name="Berbee M.L."/>
        </authorList>
    </citation>
    <scope>NUCLEOTIDE SEQUENCE [LARGE SCALE GENOMIC DNA]</scope>
    <source>
        <strain evidence="2 3">JEL478</strain>
    </source>
</reference>
<proteinExistence type="predicted"/>
<dbReference type="EMBL" id="KQ965776">
    <property type="protein sequence ID" value="KXS13663.1"/>
    <property type="molecule type" value="Genomic_DNA"/>
</dbReference>
<protein>
    <submittedName>
        <fullName evidence="2">Uncharacterized protein</fullName>
    </submittedName>
</protein>
<evidence type="ECO:0000313" key="2">
    <source>
        <dbReference type="EMBL" id="KXS13663.1"/>
    </source>
</evidence>
<keyword evidence="1" id="KW-0812">Transmembrane</keyword>
<feature type="transmembrane region" description="Helical" evidence="1">
    <location>
        <begin position="50"/>
        <end position="74"/>
    </location>
</feature>
<name>A0A139AB94_GONPJ</name>
<keyword evidence="3" id="KW-1185">Reference proteome</keyword>